<dbReference type="SUPFAM" id="SSF53474">
    <property type="entry name" value="alpha/beta-Hydrolases"/>
    <property type="match status" value="1"/>
</dbReference>
<dbReference type="AlphaFoldDB" id="A0A1E3GQI2"/>
<proteinExistence type="predicted"/>
<dbReference type="EMBL" id="MCRI01000022">
    <property type="protein sequence ID" value="ODN66309.1"/>
    <property type="molecule type" value="Genomic_DNA"/>
</dbReference>
<feature type="domain" description="AB hydrolase-1" evidence="2">
    <location>
        <begin position="13"/>
        <end position="239"/>
    </location>
</feature>
<dbReference type="Proteomes" id="UP000094379">
    <property type="component" value="Unassembled WGS sequence"/>
</dbReference>
<dbReference type="PANTHER" id="PTHR46118">
    <property type="entry name" value="PROTEIN ABHD11"/>
    <property type="match status" value="1"/>
</dbReference>
<dbReference type="Gene3D" id="3.40.50.1820">
    <property type="entry name" value="alpha/beta hydrolase"/>
    <property type="match status" value="1"/>
</dbReference>
<name>A0A1E3GQI2_9GAMM</name>
<dbReference type="InterPro" id="IPR000073">
    <property type="entry name" value="AB_hydrolase_1"/>
</dbReference>
<dbReference type="STRING" id="291169.A9E74_01957"/>
<dbReference type="PATRIC" id="fig|291169.3.peg.1966"/>
<dbReference type="PANTHER" id="PTHR46118:SF4">
    <property type="entry name" value="PROTEIN ABHD11"/>
    <property type="match status" value="1"/>
</dbReference>
<accession>A0A1E3GQI2</accession>
<dbReference type="InterPro" id="IPR029058">
    <property type="entry name" value="AB_hydrolase_fold"/>
</dbReference>
<gene>
    <name evidence="3" type="primary">ybfF</name>
    <name evidence="3" type="ORF">A9E74_01957</name>
</gene>
<evidence type="ECO:0000313" key="4">
    <source>
        <dbReference type="Proteomes" id="UP000094379"/>
    </source>
</evidence>
<sequence>MKLHYQSIGQGSPLVILHGLFGSADNWRGIAKALSSERQVISVDLRNHGRSFHHPQQTFDLMAEDLLNLLDDLSLPTIDLLGHSLGGKTAMQFTQNFINRVNRLIVVDIAPRQYIDEHSVIFKALLALDLSKFSSRTEVSEALSGTLPDPLVRQFLLLNLQKNDQEFNWRINLQALFCSYPGLLQSVEQNDAVEVPALFISGEKSNYVTDNDWQQIKSFYPNAEHVVIDNAGHWVHADQPDIFIEQVNRFLADD</sequence>
<dbReference type="EC" id="3.1.-.-" evidence="3"/>
<evidence type="ECO:0000256" key="1">
    <source>
        <dbReference type="ARBA" id="ARBA00022801"/>
    </source>
</evidence>
<comment type="caution">
    <text evidence="3">The sequence shown here is derived from an EMBL/GenBank/DDBJ whole genome shotgun (WGS) entry which is preliminary data.</text>
</comment>
<organism evidence="3 4">
    <name type="scientific">Methylophaga muralis</name>
    <dbReference type="NCBI Taxonomy" id="291169"/>
    <lineage>
        <taxon>Bacteria</taxon>
        <taxon>Pseudomonadati</taxon>
        <taxon>Pseudomonadota</taxon>
        <taxon>Gammaproteobacteria</taxon>
        <taxon>Thiotrichales</taxon>
        <taxon>Piscirickettsiaceae</taxon>
        <taxon>Methylophaga</taxon>
    </lineage>
</organism>
<keyword evidence="1 3" id="KW-0378">Hydrolase</keyword>
<keyword evidence="4" id="KW-1185">Reference proteome</keyword>
<protein>
    <submittedName>
        <fullName evidence="3">Esterase YbfF</fullName>
        <ecNumber evidence="3">3.1.-.-</ecNumber>
    </submittedName>
</protein>
<dbReference type="Pfam" id="PF00561">
    <property type="entry name" value="Abhydrolase_1"/>
    <property type="match status" value="1"/>
</dbReference>
<reference evidence="3 4" key="1">
    <citation type="submission" date="2016-07" db="EMBL/GenBank/DDBJ databases">
        <title>Draft Genome Sequence of Methylophaga muralis Bur 1.</title>
        <authorList>
            <person name="Vasilenko O.V."/>
            <person name="Doronina N.V."/>
            <person name="Shmareva M.N."/>
            <person name="Tarlachkov S.V."/>
            <person name="Mustakhimov I."/>
            <person name="Trotsenko Y.A."/>
        </authorList>
    </citation>
    <scope>NUCLEOTIDE SEQUENCE [LARGE SCALE GENOMIC DNA]</scope>
    <source>
        <strain evidence="3 4">Bur 1</strain>
    </source>
</reference>
<dbReference type="GO" id="GO:0016787">
    <property type="term" value="F:hydrolase activity"/>
    <property type="evidence" value="ECO:0007669"/>
    <property type="project" value="UniProtKB-KW"/>
</dbReference>
<evidence type="ECO:0000313" key="3">
    <source>
        <dbReference type="EMBL" id="ODN66309.1"/>
    </source>
</evidence>
<dbReference type="RefSeq" id="WP_069296383.1">
    <property type="nucleotide sequence ID" value="NZ_MCRI01000022.1"/>
</dbReference>
<evidence type="ECO:0000259" key="2">
    <source>
        <dbReference type="Pfam" id="PF00561"/>
    </source>
</evidence>